<dbReference type="PANTHER" id="PTHR33240">
    <property type="entry name" value="OS08G0508500 PROTEIN"/>
    <property type="match status" value="1"/>
</dbReference>
<sequence length="1013" mass="115158">MWEDKIQCLTSDRVWSSAATRPSLHSKFGRHLRVEVWSMYANRQRFPRHVRVTNLIVREPFRNTSGRSFTLFLSQRTPVERGTKLLANAQRAAKGPSRQRLGQSLLDGEKDNKDAAIRRMQTQMAELRQVLVANNLKMPAPRAGVRSFEVRSVRQEATPRGGLKGNQALSYYNEAECQNDNKTMASGRRKVPSSQANFGMDLRHTLNAKCRQGEGDLRTKLVARAAVAAKTNLSARSEARTSRFALKEQLLLRYETLFAPEIEGMEPPEKFNPLKFNMYDEKFDPSLGDLRLKWFDKLPSRSIGSFLQLSESFVARFIINTKALKCMSSLLMLRKGKNETLHNYSKSYWELYNEIEEYLEELAVVSYKLGPTLGERLWRCILVWRMTSDISNELLECPPREKARLKDTRRVRRYTKDRRGKEFMWFSKSQSTNSLPRHGTRTTKKPLPMGGDPNKRNQRQMNEVLSVQSTAKKLRQGLTDSRSITFTKADLERSNASTTIPWSSSCGSMVTTLNESWWTPAVRLSDPLVIQLRVHGCDVKRILVDFSSSVDVLYYDLFIQLKLSKTDLKPARAQLVGFNAQAHWPFATVILNFRAGSQELEIEFVVVNIPSPYNAIVDRDWLHRKKGVASTLHQVIKFAASRGEETLYGGPRRPNIIEDLIRCELDEPSSDRYFLVGSNMKERERIELIEFLTANIEQLGRRSVTEHVNAVIEEVEKLKETRPHARERSPRCSVESTMDTYLDDMVVKSKEELDQLKDLAKVFDILKEHKLRLNAAKCAFGCEFTLKQFKEYLTRPSLFSTPDEGELLYVYLIVSEHAVSTAGEPGAGTGHYYMKAYALFSSTPNSSIHGIFAKKYANTSRPVRTMSKWVVELDMSLEPGYPVSAHRVDESSVGTLAMAQAIPEVPEVFKEPPQVEKTPAKSSVAEGPEALKEPSQIDLTKSWKMYDDRAKNSLRVGAGIVLKSLKGAVCLGLNFPATNNESKYKFFITRLGSANKLMVPELHVFSNSKLVVN</sequence>
<evidence type="ECO:0000256" key="1">
    <source>
        <dbReference type="SAM" id="MobiDB-lite"/>
    </source>
</evidence>
<dbReference type="OrthoDB" id="1740536at2759"/>
<reference evidence="2 3" key="1">
    <citation type="submission" date="2019-07" db="EMBL/GenBank/DDBJ databases">
        <title>De Novo Assembly of kiwifruit Actinidia rufa.</title>
        <authorList>
            <person name="Sugita-Konishi S."/>
            <person name="Sato K."/>
            <person name="Mori E."/>
            <person name="Abe Y."/>
            <person name="Kisaki G."/>
            <person name="Hamano K."/>
            <person name="Suezawa K."/>
            <person name="Otani M."/>
            <person name="Fukuda T."/>
            <person name="Manabe T."/>
            <person name="Gomi K."/>
            <person name="Tabuchi M."/>
            <person name="Akimitsu K."/>
            <person name="Kataoka I."/>
        </authorList>
    </citation>
    <scope>NUCLEOTIDE SEQUENCE [LARGE SCALE GENOMIC DNA]</scope>
    <source>
        <strain evidence="3">cv. Fuchu</strain>
    </source>
</reference>
<keyword evidence="3" id="KW-1185">Reference proteome</keyword>
<organism evidence="2 3">
    <name type="scientific">Actinidia rufa</name>
    <dbReference type="NCBI Taxonomy" id="165716"/>
    <lineage>
        <taxon>Eukaryota</taxon>
        <taxon>Viridiplantae</taxon>
        <taxon>Streptophyta</taxon>
        <taxon>Embryophyta</taxon>
        <taxon>Tracheophyta</taxon>
        <taxon>Spermatophyta</taxon>
        <taxon>Magnoliopsida</taxon>
        <taxon>eudicotyledons</taxon>
        <taxon>Gunneridae</taxon>
        <taxon>Pentapetalae</taxon>
        <taxon>asterids</taxon>
        <taxon>Ericales</taxon>
        <taxon>Actinidiaceae</taxon>
        <taxon>Actinidia</taxon>
    </lineage>
</organism>
<dbReference type="Proteomes" id="UP000585474">
    <property type="component" value="Unassembled WGS sequence"/>
</dbReference>
<dbReference type="Gene3D" id="2.40.70.10">
    <property type="entry name" value="Acid Proteases"/>
    <property type="match status" value="1"/>
</dbReference>
<gene>
    <name evidence="2" type="ORF">Acr_22g0005980</name>
</gene>
<protein>
    <submittedName>
        <fullName evidence="2">Uncharacterized protein</fullName>
    </submittedName>
</protein>
<name>A0A7J0GK85_9ERIC</name>
<accession>A0A7J0GK85</accession>
<dbReference type="InterPro" id="IPR043128">
    <property type="entry name" value="Rev_trsase/Diguanyl_cyclase"/>
</dbReference>
<feature type="region of interest" description="Disordered" evidence="1">
    <location>
        <begin position="430"/>
        <end position="458"/>
    </location>
</feature>
<dbReference type="Gene3D" id="3.30.70.270">
    <property type="match status" value="1"/>
</dbReference>
<dbReference type="AlphaFoldDB" id="A0A7J0GK85"/>
<dbReference type="PANTHER" id="PTHR33240:SF15">
    <property type="entry name" value="GAG-PRO-LIKE PROTEIN"/>
    <property type="match status" value="1"/>
</dbReference>
<proteinExistence type="predicted"/>
<dbReference type="EMBL" id="BJWL01000022">
    <property type="protein sequence ID" value="GFZ11200.1"/>
    <property type="molecule type" value="Genomic_DNA"/>
</dbReference>
<dbReference type="InterPro" id="IPR021109">
    <property type="entry name" value="Peptidase_aspartic_dom_sf"/>
</dbReference>
<dbReference type="SUPFAM" id="SSF56672">
    <property type="entry name" value="DNA/RNA polymerases"/>
    <property type="match status" value="1"/>
</dbReference>
<evidence type="ECO:0000313" key="2">
    <source>
        <dbReference type="EMBL" id="GFZ11200.1"/>
    </source>
</evidence>
<dbReference type="CDD" id="cd00303">
    <property type="entry name" value="retropepsin_like"/>
    <property type="match status" value="1"/>
</dbReference>
<dbReference type="InterPro" id="IPR043502">
    <property type="entry name" value="DNA/RNA_pol_sf"/>
</dbReference>
<comment type="caution">
    <text evidence="2">The sequence shown here is derived from an EMBL/GenBank/DDBJ whole genome shotgun (WGS) entry which is preliminary data.</text>
</comment>
<evidence type="ECO:0000313" key="3">
    <source>
        <dbReference type="Proteomes" id="UP000585474"/>
    </source>
</evidence>